<feature type="transmembrane region" description="Helical" evidence="7">
    <location>
        <begin position="298"/>
        <end position="319"/>
    </location>
</feature>
<dbReference type="AlphaFoldDB" id="A0A2G8KSQ9"/>
<evidence type="ECO:0000256" key="3">
    <source>
        <dbReference type="ARBA" id="ARBA00022989"/>
    </source>
</evidence>
<evidence type="ECO:0000259" key="8">
    <source>
        <dbReference type="PROSITE" id="PS50259"/>
    </source>
</evidence>
<dbReference type="Gene3D" id="2.10.50.30">
    <property type="entry name" value="GPCR, family 3, nine cysteines domain"/>
    <property type="match status" value="1"/>
</dbReference>
<gene>
    <name evidence="9" type="ORF">BSL78_12138</name>
</gene>
<name>A0A2G8KSQ9_STIJA</name>
<dbReference type="Pfam" id="PF07562">
    <property type="entry name" value="NCD3G"/>
    <property type="match status" value="1"/>
</dbReference>
<dbReference type="GO" id="GO:0004930">
    <property type="term" value="F:G protein-coupled receptor activity"/>
    <property type="evidence" value="ECO:0007669"/>
    <property type="project" value="InterPro"/>
</dbReference>
<dbReference type="Proteomes" id="UP000230750">
    <property type="component" value="Unassembled WGS sequence"/>
</dbReference>
<protein>
    <submittedName>
        <fullName evidence="9">Putative metabotropic glutamate receptor 3</fullName>
    </submittedName>
</protein>
<keyword evidence="9" id="KW-0675">Receptor</keyword>
<dbReference type="STRING" id="307972.A0A2G8KSQ9"/>
<feature type="transmembrane region" description="Helical" evidence="7">
    <location>
        <begin position="263"/>
        <end position="286"/>
    </location>
</feature>
<dbReference type="PRINTS" id="PR00248">
    <property type="entry name" value="GPCRMGR"/>
</dbReference>
<dbReference type="InterPro" id="IPR011500">
    <property type="entry name" value="GPCR_3_9-Cys_dom"/>
</dbReference>
<reference evidence="9 10" key="1">
    <citation type="journal article" date="2017" name="PLoS Biol.">
        <title>The sea cucumber genome provides insights into morphological evolution and visceral regeneration.</title>
        <authorList>
            <person name="Zhang X."/>
            <person name="Sun L."/>
            <person name="Yuan J."/>
            <person name="Sun Y."/>
            <person name="Gao Y."/>
            <person name="Zhang L."/>
            <person name="Li S."/>
            <person name="Dai H."/>
            <person name="Hamel J.F."/>
            <person name="Liu C."/>
            <person name="Yu Y."/>
            <person name="Liu S."/>
            <person name="Lin W."/>
            <person name="Guo K."/>
            <person name="Jin S."/>
            <person name="Xu P."/>
            <person name="Storey K.B."/>
            <person name="Huan P."/>
            <person name="Zhang T."/>
            <person name="Zhou Y."/>
            <person name="Zhang J."/>
            <person name="Lin C."/>
            <person name="Li X."/>
            <person name="Xing L."/>
            <person name="Huo D."/>
            <person name="Sun M."/>
            <person name="Wang L."/>
            <person name="Mercier A."/>
            <person name="Li F."/>
            <person name="Yang H."/>
            <person name="Xiang J."/>
        </authorList>
    </citation>
    <scope>NUCLEOTIDE SEQUENCE [LARGE SCALE GENOMIC DNA]</scope>
    <source>
        <strain evidence="9">Shaxun</strain>
        <tissue evidence="9">Muscle</tissue>
    </source>
</reference>
<feature type="transmembrane region" description="Helical" evidence="7">
    <location>
        <begin position="143"/>
        <end position="163"/>
    </location>
</feature>
<feature type="region of interest" description="Disordered" evidence="6">
    <location>
        <begin position="379"/>
        <end position="445"/>
    </location>
</feature>
<evidence type="ECO:0000256" key="4">
    <source>
        <dbReference type="ARBA" id="ARBA00023136"/>
    </source>
</evidence>
<evidence type="ECO:0000256" key="7">
    <source>
        <dbReference type="SAM" id="Phobius"/>
    </source>
</evidence>
<dbReference type="Pfam" id="PF00003">
    <property type="entry name" value="7tm_3"/>
    <property type="match status" value="1"/>
</dbReference>
<keyword evidence="2 7" id="KW-0812">Transmembrane</keyword>
<feature type="transmembrane region" description="Helical" evidence="7">
    <location>
        <begin position="104"/>
        <end position="128"/>
    </location>
</feature>
<proteinExistence type="predicted"/>
<feature type="transmembrane region" description="Helical" evidence="7">
    <location>
        <begin position="175"/>
        <end position="194"/>
    </location>
</feature>
<dbReference type="InterPro" id="IPR000337">
    <property type="entry name" value="GPCR_3"/>
</dbReference>
<feature type="transmembrane region" description="Helical" evidence="7">
    <location>
        <begin position="215"/>
        <end position="238"/>
    </location>
</feature>
<evidence type="ECO:0000256" key="1">
    <source>
        <dbReference type="ARBA" id="ARBA00004141"/>
    </source>
</evidence>
<dbReference type="InterPro" id="IPR038550">
    <property type="entry name" value="GPCR_3_9-Cys_sf"/>
</dbReference>
<feature type="transmembrane region" description="Helical" evidence="7">
    <location>
        <begin position="331"/>
        <end position="357"/>
    </location>
</feature>
<evidence type="ECO:0000256" key="6">
    <source>
        <dbReference type="SAM" id="MobiDB-lite"/>
    </source>
</evidence>
<keyword evidence="3 7" id="KW-1133">Transmembrane helix</keyword>
<evidence type="ECO:0000313" key="9">
    <source>
        <dbReference type="EMBL" id="PIK50970.1"/>
    </source>
</evidence>
<keyword evidence="4 7" id="KW-0472">Membrane</keyword>
<feature type="domain" description="G-protein coupled receptors family 3 profile" evidence="8">
    <location>
        <begin position="105"/>
        <end position="356"/>
    </location>
</feature>
<keyword evidence="5" id="KW-0325">Glycoprotein</keyword>
<dbReference type="InterPro" id="IPR017978">
    <property type="entry name" value="GPCR_3_C"/>
</dbReference>
<organism evidence="9 10">
    <name type="scientific">Stichopus japonicus</name>
    <name type="common">Sea cucumber</name>
    <dbReference type="NCBI Taxonomy" id="307972"/>
    <lineage>
        <taxon>Eukaryota</taxon>
        <taxon>Metazoa</taxon>
        <taxon>Echinodermata</taxon>
        <taxon>Eleutherozoa</taxon>
        <taxon>Echinozoa</taxon>
        <taxon>Holothuroidea</taxon>
        <taxon>Aspidochirotacea</taxon>
        <taxon>Aspidochirotida</taxon>
        <taxon>Stichopodidae</taxon>
        <taxon>Apostichopus</taxon>
    </lineage>
</organism>
<dbReference type="GO" id="GO:0016020">
    <property type="term" value="C:membrane"/>
    <property type="evidence" value="ECO:0007669"/>
    <property type="project" value="UniProtKB-SubCell"/>
</dbReference>
<dbReference type="OrthoDB" id="425344at2759"/>
<evidence type="ECO:0000256" key="2">
    <source>
        <dbReference type="ARBA" id="ARBA00022692"/>
    </source>
</evidence>
<sequence>MGLTIEVDIPWYVGEFRKRDKETGVPISICSEPCGIGERQNTVPENACCWTCTRCDVDEIVTDNGTKCTSCVNATALIFGWPLEDSNLTACAPIDPKDSLTENILGVVVVVFSSTGLILTNIIVAVYVKNREEPLIKASSRELCYVIFTGIYLAYIVALVNGLPPRSVTCVLRRIGPVLATSLIYIPLCTKTIRLYRIFHAGRKSARRPKFISPAFQMVLTFTITAIPLTWSLIWTIITPPEVEVLMPFDDKPLVELSCADSIISSVGITLWDVTVVLVCCVYAFMTRKLPDNYNETRFITFCVFSTLVVYATFSPAYYTAAEARFKASYTALGLIIQSTVALICLFAVKIYALYFVDDEEMHIFTQTRIRANTRNSLNRTTNHSSESPSHVPVQSGSIRVAPANNPSYVSDDHKPLHVTTISGNSVTNNSKNQNNNANQRDNNLQYNHPFDAELKNSQKNGKLRSSMHINNRVGFLKTPDDPKIRQTFETTDPEKDNRKNTVIFDNSVSNSADVEHGNRKVLLADGLNDVINNSAHIEENC</sequence>
<keyword evidence="10" id="KW-1185">Reference proteome</keyword>
<dbReference type="EMBL" id="MRZV01000396">
    <property type="protein sequence ID" value="PIK50970.1"/>
    <property type="molecule type" value="Genomic_DNA"/>
</dbReference>
<dbReference type="PROSITE" id="PS50259">
    <property type="entry name" value="G_PROTEIN_RECEP_F3_4"/>
    <property type="match status" value="1"/>
</dbReference>
<dbReference type="PANTHER" id="PTHR24060">
    <property type="entry name" value="METABOTROPIC GLUTAMATE RECEPTOR"/>
    <property type="match status" value="1"/>
</dbReference>
<evidence type="ECO:0000256" key="5">
    <source>
        <dbReference type="ARBA" id="ARBA00023180"/>
    </source>
</evidence>
<feature type="compositionally biased region" description="Low complexity" evidence="6">
    <location>
        <begin position="425"/>
        <end position="445"/>
    </location>
</feature>
<feature type="compositionally biased region" description="Polar residues" evidence="6">
    <location>
        <begin position="379"/>
        <end position="398"/>
    </location>
</feature>
<comment type="subcellular location">
    <subcellularLocation>
        <location evidence="1">Membrane</location>
        <topology evidence="1">Multi-pass membrane protein</topology>
    </subcellularLocation>
</comment>
<comment type="caution">
    <text evidence="9">The sequence shown here is derived from an EMBL/GenBank/DDBJ whole genome shotgun (WGS) entry which is preliminary data.</text>
</comment>
<evidence type="ECO:0000313" key="10">
    <source>
        <dbReference type="Proteomes" id="UP000230750"/>
    </source>
</evidence>
<dbReference type="InterPro" id="IPR050726">
    <property type="entry name" value="mGluR"/>
</dbReference>
<accession>A0A2G8KSQ9</accession>